<comment type="caution">
    <text evidence="2">The sequence shown here is derived from an EMBL/GenBank/DDBJ whole genome shotgun (WGS) entry which is preliminary data.</text>
</comment>
<reference evidence="2 3" key="1">
    <citation type="journal article" date="2016" name="Sci. Rep.">
        <title>Evaluation of genetic diversity among strains of the human gut commensal Bifidobacterium adolescentis.</title>
        <authorList>
            <person name="Duranti S."/>
            <person name="Milani C."/>
            <person name="Lugli G.A."/>
            <person name="Mancabelli L."/>
            <person name="Turroni F."/>
            <person name="Ferrario C."/>
            <person name="Mangifesta M."/>
            <person name="Viappiani A."/>
            <person name="Sanchez B."/>
            <person name="Margolles A."/>
            <person name="van Sinderen D."/>
            <person name="Ventura M."/>
        </authorList>
    </citation>
    <scope>NUCLEOTIDE SEQUENCE [LARGE SCALE GENOMIC DNA]</scope>
    <source>
        <strain evidence="2 3">AD2-8</strain>
    </source>
</reference>
<feature type="transmembrane region" description="Helical" evidence="1">
    <location>
        <begin position="31"/>
        <end position="56"/>
    </location>
</feature>
<proteinExistence type="predicted"/>
<keyword evidence="1" id="KW-1133">Transmembrane helix</keyword>
<name>A0A1X2YRD4_BIFAD</name>
<evidence type="ECO:0000313" key="2">
    <source>
        <dbReference type="EMBL" id="OSG91083.1"/>
    </source>
</evidence>
<keyword evidence="1" id="KW-0812">Transmembrane</keyword>
<organism evidence="2 3">
    <name type="scientific">Bifidobacterium adolescentis</name>
    <dbReference type="NCBI Taxonomy" id="1680"/>
    <lineage>
        <taxon>Bacteria</taxon>
        <taxon>Bacillati</taxon>
        <taxon>Actinomycetota</taxon>
        <taxon>Actinomycetes</taxon>
        <taxon>Bifidobacteriales</taxon>
        <taxon>Bifidobacteriaceae</taxon>
        <taxon>Bifidobacterium</taxon>
    </lineage>
</organism>
<evidence type="ECO:0000256" key="1">
    <source>
        <dbReference type="SAM" id="Phobius"/>
    </source>
</evidence>
<sequence>MGSDFTRHCARLVIRIARSSSPSNVLPFHRMTLLCMFTIIQVVNTLLAVIVSYPLLKFWVMPKSKDSKEATK</sequence>
<keyword evidence="1" id="KW-0472">Membrane</keyword>
<gene>
    <name evidence="2" type="ORF">AD0028_1822</name>
</gene>
<protein>
    <submittedName>
        <fullName evidence="2">Uncharacterized protein</fullName>
    </submittedName>
</protein>
<dbReference type="EMBL" id="LNKF01000013">
    <property type="protein sequence ID" value="OSG91083.1"/>
    <property type="molecule type" value="Genomic_DNA"/>
</dbReference>
<evidence type="ECO:0000313" key="3">
    <source>
        <dbReference type="Proteomes" id="UP000193664"/>
    </source>
</evidence>
<accession>A0A1X2YRD4</accession>
<dbReference type="Proteomes" id="UP000193664">
    <property type="component" value="Unassembled WGS sequence"/>
</dbReference>
<dbReference type="AlphaFoldDB" id="A0A1X2YRD4"/>